<dbReference type="Gene3D" id="3.40.50.720">
    <property type="entry name" value="NAD(P)-binding Rossmann-like Domain"/>
    <property type="match status" value="1"/>
</dbReference>
<dbReference type="InterPro" id="IPR036291">
    <property type="entry name" value="NAD(P)-bd_dom_sf"/>
</dbReference>
<dbReference type="PRINTS" id="PR00081">
    <property type="entry name" value="GDHRDH"/>
</dbReference>
<dbReference type="SUPFAM" id="SSF51735">
    <property type="entry name" value="NAD(P)-binding Rossmann-fold domains"/>
    <property type="match status" value="1"/>
</dbReference>
<dbReference type="PANTHER" id="PTHR24320">
    <property type="entry name" value="RETINOL DEHYDROGENASE"/>
    <property type="match status" value="1"/>
</dbReference>
<proteinExistence type="inferred from homology"/>
<dbReference type="EMBL" id="JH794192">
    <property type="protein sequence ID" value="ELQ68197.1"/>
    <property type="molecule type" value="Genomic_DNA"/>
</dbReference>
<reference evidence="3" key="1">
    <citation type="journal article" date="2012" name="PLoS Genet.">
        <title>Comparative analysis of the genomes of two field isolates of the rice blast fungus Magnaporthe oryzae.</title>
        <authorList>
            <person name="Xue M."/>
            <person name="Yang J."/>
            <person name="Li Z."/>
            <person name="Hu S."/>
            <person name="Yao N."/>
            <person name="Dean R.A."/>
            <person name="Zhao W."/>
            <person name="Shen M."/>
            <person name="Zhang H."/>
            <person name="Li C."/>
            <person name="Liu L."/>
            <person name="Cao L."/>
            <person name="Xu X."/>
            <person name="Xing Y."/>
            <person name="Hsiang T."/>
            <person name="Zhang Z."/>
            <person name="Xu J.R."/>
            <person name="Peng Y.L."/>
        </authorList>
    </citation>
    <scope>NUCLEOTIDE SEQUENCE [LARGE SCALE GENOMIC DNA]</scope>
    <source>
        <strain evidence="3">P131</strain>
    </source>
</reference>
<protein>
    <submittedName>
        <fullName evidence="3">Retinol dehydrogenase 13</fullName>
    </submittedName>
</protein>
<evidence type="ECO:0000313" key="3">
    <source>
        <dbReference type="EMBL" id="ELQ68197.1"/>
    </source>
</evidence>
<dbReference type="AlphaFoldDB" id="L7JJ06"/>
<dbReference type="GO" id="GO:0016491">
    <property type="term" value="F:oxidoreductase activity"/>
    <property type="evidence" value="ECO:0007669"/>
    <property type="project" value="UniProtKB-KW"/>
</dbReference>
<keyword evidence="2" id="KW-0560">Oxidoreductase</keyword>
<dbReference type="InterPro" id="IPR002347">
    <property type="entry name" value="SDR_fam"/>
</dbReference>
<name>L7JJ06_PYRO1</name>
<dbReference type="PANTHER" id="PTHR24320:SF283">
    <property type="entry name" value="RETINOL DEHYDROGENASE 11"/>
    <property type="match status" value="1"/>
</dbReference>
<comment type="similarity">
    <text evidence="1">Belongs to the short-chain dehydrogenases/reductases (SDR) family.</text>
</comment>
<dbReference type="Pfam" id="PF00106">
    <property type="entry name" value="adh_short"/>
    <property type="match status" value="1"/>
</dbReference>
<sequence>MTSHPEWDQQTTGTEVVKAFADAIKGKNGMAAKNATNNPEVTCAAKRGIGSATALAVASQAPNHLILASRTASKLEEVIADINQKYPGVKAVPVRLDLGSIDSIRDAASKIESLLVGEEINVLINNAGVTDKTRAPITTPDGTRLDKQFFVNHIGTFLLTNLLTPLLQKAAAGSPSGATRVVNVSSHGHRISPIRFSDYALDKYGSDEAIPEAERTHPETPAFLLKGMDDEGFPGFVAYGQSKTANILHATELSRRLKKSGVVAFSIHPGFIETDLDRSLDKEFSDALKAMAANGFKTLDGGAATTLVAAFDPALGQVDVGVEVTGYLSDCQLSEQLVRDHAKDPAIARRLWEETERMLQISK</sequence>
<accession>L7JJ06</accession>
<evidence type="ECO:0000256" key="1">
    <source>
        <dbReference type="ARBA" id="ARBA00006484"/>
    </source>
</evidence>
<organism>
    <name type="scientific">Pyricularia oryzae (strain P131)</name>
    <name type="common">Rice blast fungus</name>
    <name type="synonym">Magnaporthe oryzae</name>
    <dbReference type="NCBI Taxonomy" id="1143193"/>
    <lineage>
        <taxon>Eukaryota</taxon>
        <taxon>Fungi</taxon>
        <taxon>Dikarya</taxon>
        <taxon>Ascomycota</taxon>
        <taxon>Pezizomycotina</taxon>
        <taxon>Sordariomycetes</taxon>
        <taxon>Sordariomycetidae</taxon>
        <taxon>Magnaporthales</taxon>
        <taxon>Pyriculariaceae</taxon>
        <taxon>Pyricularia</taxon>
    </lineage>
</organism>
<gene>
    <name evidence="3" type="ORF">OOW_P131scaffold00265g18</name>
</gene>
<evidence type="ECO:0000256" key="2">
    <source>
        <dbReference type="ARBA" id="ARBA00023002"/>
    </source>
</evidence>